<dbReference type="Proteomes" id="UP000013961">
    <property type="component" value="Chromosome"/>
</dbReference>
<sequence length="419" mass="44870">MHRFRQRRHRRHGPLPKPCRTGLQQRDSSAQVIRGGTLRQFSRAVDGPVGQTPCAARRQNGQPGIGQLGAPIIGHLASLYVRRVHSLYICRGGAVGVHVVVGANGATGTVLCRELLAAGHTVRAVSRSGRGAPSGVDEIAADATDAVRITEICAGATSLYHCALPPMGSWLPTYVDLTRSLITAAGNVGARLVYADDTWMYGKVNGPMREDSPVRPVAYKGALRALAAEMIESAYARGQTESVVGRAAELYGPRVESLLGAGVFAAGITGRKAIWPGDPDLPMTATFIGDFGKALADLGQHPAVVGQVFHVPVAPAITGRQFIELIASQAGTVPKVGRLTPPMVALLKAVAPIVREGAELLYQFEQPFLVDDSKFRALTGRTATTWRAGIEQTITWYRADPERIKYRLLPGKSRRNRVA</sequence>
<proteinExistence type="predicted"/>
<dbReference type="SUPFAM" id="SSF51735">
    <property type="entry name" value="NAD(P)-binding Rossmann-fold domains"/>
    <property type="match status" value="1"/>
</dbReference>
<evidence type="ECO:0000259" key="2">
    <source>
        <dbReference type="Pfam" id="PF01370"/>
    </source>
</evidence>
<organism evidence="3 4">
    <name type="scientific">Mycobacteroides abscessus subsp. bolletii 50594</name>
    <dbReference type="NCBI Taxonomy" id="1303024"/>
    <lineage>
        <taxon>Bacteria</taxon>
        <taxon>Bacillati</taxon>
        <taxon>Actinomycetota</taxon>
        <taxon>Actinomycetes</taxon>
        <taxon>Mycobacteriales</taxon>
        <taxon>Mycobacteriaceae</taxon>
        <taxon>Mycobacteroides</taxon>
        <taxon>Mycobacteroides abscessus</taxon>
    </lineage>
</organism>
<dbReference type="KEGG" id="mabb:MASS_4743"/>
<protein>
    <recommendedName>
        <fullName evidence="2">NAD-dependent epimerase/dehydratase domain-containing protein</fullName>
    </recommendedName>
</protein>
<dbReference type="AlphaFoldDB" id="A0AB33AHD8"/>
<dbReference type="GO" id="GO:0005737">
    <property type="term" value="C:cytoplasm"/>
    <property type="evidence" value="ECO:0007669"/>
    <property type="project" value="TreeGrafter"/>
</dbReference>
<feature type="compositionally biased region" description="Basic residues" evidence="1">
    <location>
        <begin position="1"/>
        <end position="14"/>
    </location>
</feature>
<dbReference type="Gene3D" id="3.40.50.720">
    <property type="entry name" value="NAD(P)-binding Rossmann-like Domain"/>
    <property type="match status" value="1"/>
</dbReference>
<dbReference type="GO" id="GO:0004029">
    <property type="term" value="F:aldehyde dehydrogenase (NAD+) activity"/>
    <property type="evidence" value="ECO:0007669"/>
    <property type="project" value="TreeGrafter"/>
</dbReference>
<evidence type="ECO:0000256" key="1">
    <source>
        <dbReference type="SAM" id="MobiDB-lite"/>
    </source>
</evidence>
<evidence type="ECO:0000313" key="4">
    <source>
        <dbReference type="Proteomes" id="UP000013961"/>
    </source>
</evidence>
<dbReference type="InterPro" id="IPR051783">
    <property type="entry name" value="NAD(P)-dependent_oxidoreduct"/>
</dbReference>
<name>A0AB33AHD8_9MYCO</name>
<dbReference type="PANTHER" id="PTHR48079">
    <property type="entry name" value="PROTEIN YEEZ"/>
    <property type="match status" value="1"/>
</dbReference>
<dbReference type="PANTHER" id="PTHR48079:SF6">
    <property type="entry name" value="NAD(P)-BINDING DOMAIN-CONTAINING PROTEIN-RELATED"/>
    <property type="match status" value="1"/>
</dbReference>
<gene>
    <name evidence="3" type="ORF">MASS_4743</name>
</gene>
<reference evidence="3 4" key="1">
    <citation type="journal article" date="2013" name="Genome Announc.">
        <title>Complete Genome Sequence of Mycobacterium massiliense Clinical Strain Asan 50594, Belonging to the Type II Genotype.</title>
        <authorList>
            <person name="Kim B.J."/>
            <person name="Kim B.R."/>
            <person name="Hong S.H."/>
            <person name="Seok S.H."/>
            <person name="Kook Y.H."/>
            <person name="Kim B.J."/>
        </authorList>
    </citation>
    <scope>NUCLEOTIDE SEQUENCE [LARGE SCALE GENOMIC DNA]</scope>
    <source>
        <strain evidence="3 4">50594</strain>
    </source>
</reference>
<feature type="domain" description="NAD-dependent epimerase/dehydratase" evidence="2">
    <location>
        <begin position="99"/>
        <end position="255"/>
    </location>
</feature>
<dbReference type="EMBL" id="CP004374">
    <property type="protein sequence ID" value="AGM31345.1"/>
    <property type="molecule type" value="Genomic_DNA"/>
</dbReference>
<dbReference type="InterPro" id="IPR036291">
    <property type="entry name" value="NAD(P)-bd_dom_sf"/>
</dbReference>
<feature type="region of interest" description="Disordered" evidence="1">
    <location>
        <begin position="1"/>
        <end position="28"/>
    </location>
</feature>
<accession>A0AB33AHD8</accession>
<dbReference type="Pfam" id="PF01370">
    <property type="entry name" value="Epimerase"/>
    <property type="match status" value="1"/>
</dbReference>
<dbReference type="InterPro" id="IPR001509">
    <property type="entry name" value="Epimerase_deHydtase"/>
</dbReference>
<evidence type="ECO:0000313" key="3">
    <source>
        <dbReference type="EMBL" id="AGM31345.1"/>
    </source>
</evidence>